<organism evidence="2 3">
    <name type="scientific">Loxostege sticticalis</name>
    <name type="common">Beet webworm moth</name>
    <dbReference type="NCBI Taxonomy" id="481309"/>
    <lineage>
        <taxon>Eukaryota</taxon>
        <taxon>Metazoa</taxon>
        <taxon>Ecdysozoa</taxon>
        <taxon>Arthropoda</taxon>
        <taxon>Hexapoda</taxon>
        <taxon>Insecta</taxon>
        <taxon>Pterygota</taxon>
        <taxon>Neoptera</taxon>
        <taxon>Endopterygota</taxon>
        <taxon>Lepidoptera</taxon>
        <taxon>Glossata</taxon>
        <taxon>Ditrysia</taxon>
        <taxon>Pyraloidea</taxon>
        <taxon>Crambidae</taxon>
        <taxon>Pyraustinae</taxon>
        <taxon>Loxostege</taxon>
    </lineage>
</organism>
<feature type="domain" description="PiggyBac transposable element-derived protein" evidence="1">
    <location>
        <begin position="3"/>
        <end position="149"/>
    </location>
</feature>
<evidence type="ECO:0000259" key="1">
    <source>
        <dbReference type="Pfam" id="PF13843"/>
    </source>
</evidence>
<comment type="caution">
    <text evidence="2">The sequence shown here is derived from an EMBL/GenBank/DDBJ whole genome shotgun (WGS) entry which is preliminary data.</text>
</comment>
<evidence type="ECO:0000313" key="2">
    <source>
        <dbReference type="EMBL" id="KAL0879793.1"/>
    </source>
</evidence>
<evidence type="ECO:0000313" key="3">
    <source>
        <dbReference type="Proteomes" id="UP001549920"/>
    </source>
</evidence>
<sequence length="155" mass="18220">MVDPYLIFTQIWDRPIMEHIAAETNRYAQQVASQMFPSNNLHPHSRISQWHDTTPDELYVYFGLILAMGIVVKSRIEDYWSSNLDIFYTPGFSAHMSIDRFISLNKCVNNEDMCAQDLDPSEARLFKIKPLLTHLNDKFQSLYTPPRTLLWMKVY</sequence>
<name>A0ABR3HTC0_LOXSC</name>
<dbReference type="InterPro" id="IPR029526">
    <property type="entry name" value="PGBD"/>
</dbReference>
<dbReference type="Proteomes" id="UP001549920">
    <property type="component" value="Unassembled WGS sequence"/>
</dbReference>
<accession>A0ABR3HTC0</accession>
<protein>
    <recommendedName>
        <fullName evidence="1">PiggyBac transposable element-derived protein domain-containing protein</fullName>
    </recommendedName>
</protein>
<dbReference type="Pfam" id="PF13843">
    <property type="entry name" value="DDE_Tnp_1_7"/>
    <property type="match status" value="1"/>
</dbReference>
<gene>
    <name evidence="2" type="ORF">ABMA27_003504</name>
</gene>
<dbReference type="EMBL" id="JBEUOH010000014">
    <property type="protein sequence ID" value="KAL0879793.1"/>
    <property type="molecule type" value="Genomic_DNA"/>
</dbReference>
<dbReference type="PANTHER" id="PTHR46599">
    <property type="entry name" value="PIGGYBAC TRANSPOSABLE ELEMENT-DERIVED PROTEIN 4"/>
    <property type="match status" value="1"/>
</dbReference>
<proteinExistence type="predicted"/>
<keyword evidence="3" id="KW-1185">Reference proteome</keyword>
<reference evidence="2 3" key="1">
    <citation type="submission" date="2024-06" db="EMBL/GenBank/DDBJ databases">
        <title>A chromosome-level genome assembly of beet webworm, Loxostege sticticalis.</title>
        <authorList>
            <person name="Zhang Y."/>
        </authorList>
    </citation>
    <scope>NUCLEOTIDE SEQUENCE [LARGE SCALE GENOMIC DNA]</scope>
    <source>
        <strain evidence="2">AQ026</strain>
        <tissue evidence="2">Whole body</tissue>
    </source>
</reference>
<dbReference type="PANTHER" id="PTHR46599:SF3">
    <property type="entry name" value="PIGGYBAC TRANSPOSABLE ELEMENT-DERIVED PROTEIN 4"/>
    <property type="match status" value="1"/>
</dbReference>